<proteinExistence type="predicted"/>
<evidence type="ECO:0000313" key="1">
    <source>
        <dbReference type="EMBL" id="SVD09395.1"/>
    </source>
</evidence>
<protein>
    <submittedName>
        <fullName evidence="1">Uncharacterized protein</fullName>
    </submittedName>
</protein>
<reference evidence="1" key="1">
    <citation type="submission" date="2018-05" db="EMBL/GenBank/DDBJ databases">
        <authorList>
            <person name="Lanie J.A."/>
            <person name="Ng W.-L."/>
            <person name="Kazmierczak K.M."/>
            <person name="Andrzejewski T.M."/>
            <person name="Davidsen T.M."/>
            <person name="Wayne K.J."/>
            <person name="Tettelin H."/>
            <person name="Glass J.I."/>
            <person name="Rusch D."/>
            <person name="Podicherti R."/>
            <person name="Tsui H.-C.T."/>
            <person name="Winkler M.E."/>
        </authorList>
    </citation>
    <scope>NUCLEOTIDE SEQUENCE</scope>
</reference>
<name>A0A382SIV0_9ZZZZ</name>
<organism evidence="1">
    <name type="scientific">marine metagenome</name>
    <dbReference type="NCBI Taxonomy" id="408172"/>
    <lineage>
        <taxon>unclassified sequences</taxon>
        <taxon>metagenomes</taxon>
        <taxon>ecological metagenomes</taxon>
    </lineage>
</organism>
<accession>A0A382SIV0</accession>
<dbReference type="EMBL" id="UINC01129181">
    <property type="protein sequence ID" value="SVD09395.1"/>
    <property type="molecule type" value="Genomic_DNA"/>
</dbReference>
<feature type="non-terminal residue" evidence="1">
    <location>
        <position position="1"/>
    </location>
</feature>
<dbReference type="AlphaFoldDB" id="A0A382SIV0"/>
<gene>
    <name evidence="1" type="ORF">METZ01_LOCUS362249</name>
</gene>
<sequence length="28" mass="3099">EMFPLGDIPGIKRTHDTLFVGHNIPPVP</sequence>